<dbReference type="Gene3D" id="3.30.360.10">
    <property type="entry name" value="Dihydrodipicolinate Reductase, domain 2"/>
    <property type="match status" value="1"/>
</dbReference>
<dbReference type="SUPFAM" id="SSF55347">
    <property type="entry name" value="Glyceraldehyde-3-phosphate dehydrogenase-like, C-terminal domain"/>
    <property type="match status" value="1"/>
</dbReference>
<dbReference type="RefSeq" id="WP_135443492.1">
    <property type="nucleotide sequence ID" value="NZ_SRLE01000007.1"/>
</dbReference>
<dbReference type="Gene3D" id="3.40.50.720">
    <property type="entry name" value="NAD(P)-binding Rossmann-like Domain"/>
    <property type="match status" value="1"/>
</dbReference>
<dbReference type="PANTHER" id="PTHR43377">
    <property type="entry name" value="BILIVERDIN REDUCTASE A"/>
    <property type="match status" value="1"/>
</dbReference>
<dbReference type="EMBL" id="SRLE01000007">
    <property type="protein sequence ID" value="TGD73382.1"/>
    <property type="molecule type" value="Genomic_DNA"/>
</dbReference>
<dbReference type="SUPFAM" id="SSF51735">
    <property type="entry name" value="NAD(P)-binding Rossmann-fold domains"/>
    <property type="match status" value="1"/>
</dbReference>
<dbReference type="AlphaFoldDB" id="A0A4Z0M199"/>
<dbReference type="InterPro" id="IPR000683">
    <property type="entry name" value="Gfo/Idh/MocA-like_OxRdtase_N"/>
</dbReference>
<evidence type="ECO:0000313" key="3">
    <source>
        <dbReference type="Proteomes" id="UP000298050"/>
    </source>
</evidence>
<gene>
    <name evidence="2" type="ORF">E4634_10130</name>
</gene>
<accession>A0A4Z0M199</accession>
<dbReference type="InterPro" id="IPR036291">
    <property type="entry name" value="NAD(P)-bd_dom_sf"/>
</dbReference>
<organism evidence="2 3">
    <name type="scientific">Mangrovimicrobium sediminis</name>
    <dbReference type="NCBI Taxonomy" id="2562682"/>
    <lineage>
        <taxon>Bacteria</taxon>
        <taxon>Pseudomonadati</taxon>
        <taxon>Pseudomonadota</taxon>
        <taxon>Gammaproteobacteria</taxon>
        <taxon>Cellvibrionales</taxon>
        <taxon>Halieaceae</taxon>
        <taxon>Mangrovimicrobium</taxon>
    </lineage>
</organism>
<name>A0A4Z0M199_9GAMM</name>
<keyword evidence="3" id="KW-1185">Reference proteome</keyword>
<evidence type="ECO:0000313" key="2">
    <source>
        <dbReference type="EMBL" id="TGD73382.1"/>
    </source>
</evidence>
<evidence type="ECO:0000259" key="1">
    <source>
        <dbReference type="Pfam" id="PF01408"/>
    </source>
</evidence>
<dbReference type="OrthoDB" id="9792935at2"/>
<reference evidence="2 3" key="1">
    <citation type="submission" date="2019-04" db="EMBL/GenBank/DDBJ databases">
        <title>Taxonomy of novel Haliea sp. from mangrove soil of West Coast of India.</title>
        <authorList>
            <person name="Verma A."/>
            <person name="Kumar P."/>
            <person name="Krishnamurthi S."/>
        </authorList>
    </citation>
    <scope>NUCLEOTIDE SEQUENCE [LARGE SCALE GENOMIC DNA]</scope>
    <source>
        <strain evidence="2 3">SAOS-164</strain>
    </source>
</reference>
<dbReference type="Pfam" id="PF01408">
    <property type="entry name" value="GFO_IDH_MocA"/>
    <property type="match status" value="1"/>
</dbReference>
<protein>
    <submittedName>
        <fullName evidence="2">Gfo/Idh/MocA family oxidoreductase</fullName>
    </submittedName>
</protein>
<comment type="caution">
    <text evidence="2">The sequence shown here is derived from an EMBL/GenBank/DDBJ whole genome shotgun (WGS) entry which is preliminary data.</text>
</comment>
<sequence length="310" mass="33637">MTDKPRIGLVGCGRWGRHILRDLLSLGCQVEVADPDPAARQAAAQLGATRNVSDVGDWVDDALDGFVVASPMQMHLAHIDALLVHAKPVFCEKPLSNDAAAAHDIVQRAGQRLFVMHKWRYHPGIEALETLAKEQRYGAVREIHTRRLQWSLDDPDKDAVWDLAPHDLSIVQAIAGALPPPRSAVMHCNARGRPVSMVALLAGANGPSAHLHLACNWPHEERSVQVVFDDAVAVLADAYAEHLDIHHGDAAQPGTVEQVAIAQEFPLLRQLRSFADHLRGGPPPKTPASEGLAVVAAIDSLRRLARGEEP</sequence>
<dbReference type="InterPro" id="IPR051450">
    <property type="entry name" value="Gfo/Idh/MocA_Oxidoreductases"/>
</dbReference>
<proteinExistence type="predicted"/>
<dbReference type="Proteomes" id="UP000298050">
    <property type="component" value="Unassembled WGS sequence"/>
</dbReference>
<feature type="domain" description="Gfo/Idh/MocA-like oxidoreductase N-terminal" evidence="1">
    <location>
        <begin position="6"/>
        <end position="111"/>
    </location>
</feature>
<dbReference type="GO" id="GO:0000166">
    <property type="term" value="F:nucleotide binding"/>
    <property type="evidence" value="ECO:0007669"/>
    <property type="project" value="InterPro"/>
</dbReference>
<dbReference type="PANTHER" id="PTHR43377:SF6">
    <property type="entry name" value="GFO_IDH_MOCA-LIKE OXIDOREDUCTASE N-TERMINAL DOMAIN-CONTAINING PROTEIN"/>
    <property type="match status" value="1"/>
</dbReference>